<name>A0A377KQ49_9ENTE</name>
<evidence type="ECO:0000313" key="3">
    <source>
        <dbReference type="Proteomes" id="UP000254070"/>
    </source>
</evidence>
<dbReference type="AlphaFoldDB" id="A0A377KQ49"/>
<feature type="transmembrane region" description="Helical" evidence="1">
    <location>
        <begin position="12"/>
        <end position="32"/>
    </location>
</feature>
<sequence length="221" mass="24631">MKKKHQVLKAWISIIPVTFVLSVVATSGSMIVSANELTLDEFQGSESRFNHEDLSIYYSEEEKKSELALEKIKEEYGDVQSNFNEKGEIVLTPEDEARLDKATSEYLKEVGYNPYLRRFGRNWWNSRNFIGSVIDVAFIALGFGAGVRSASQIIQIIRANRRNITRSIERQLATKVGITLGNWVSAGLDAVGALSGISLGYAVAWGIDYVDGKRLDGYILA</sequence>
<evidence type="ECO:0000256" key="1">
    <source>
        <dbReference type="SAM" id="Phobius"/>
    </source>
</evidence>
<dbReference type="RefSeq" id="WP_115235836.1">
    <property type="nucleotide sequence ID" value="NZ_UGIF01000002.1"/>
</dbReference>
<dbReference type="EMBL" id="UGIF01000002">
    <property type="protein sequence ID" value="STP30501.1"/>
    <property type="molecule type" value="Genomic_DNA"/>
</dbReference>
<keyword evidence="1" id="KW-0812">Transmembrane</keyword>
<keyword evidence="1" id="KW-0472">Membrane</keyword>
<protein>
    <submittedName>
        <fullName evidence="2">Uncharacterized protein</fullName>
    </submittedName>
</protein>
<proteinExistence type="predicted"/>
<feature type="transmembrane region" description="Helical" evidence="1">
    <location>
        <begin position="129"/>
        <end position="147"/>
    </location>
</feature>
<dbReference type="Proteomes" id="UP000254070">
    <property type="component" value="Unassembled WGS sequence"/>
</dbReference>
<organism evidence="2 3">
    <name type="scientific">Enterococcus durans</name>
    <dbReference type="NCBI Taxonomy" id="53345"/>
    <lineage>
        <taxon>Bacteria</taxon>
        <taxon>Bacillati</taxon>
        <taxon>Bacillota</taxon>
        <taxon>Bacilli</taxon>
        <taxon>Lactobacillales</taxon>
        <taxon>Enterococcaceae</taxon>
        <taxon>Enterococcus</taxon>
    </lineage>
</organism>
<accession>A0A377KQ49</accession>
<gene>
    <name evidence="2" type="ORF">NCTC8129_02748</name>
</gene>
<keyword evidence="1" id="KW-1133">Transmembrane helix</keyword>
<evidence type="ECO:0000313" key="2">
    <source>
        <dbReference type="EMBL" id="STP30501.1"/>
    </source>
</evidence>
<reference evidence="2 3" key="1">
    <citation type="submission" date="2018-06" db="EMBL/GenBank/DDBJ databases">
        <authorList>
            <consortium name="Pathogen Informatics"/>
            <person name="Doyle S."/>
        </authorList>
    </citation>
    <scope>NUCLEOTIDE SEQUENCE [LARGE SCALE GENOMIC DNA]</scope>
    <source>
        <strain evidence="2 3">NCTC8129</strain>
    </source>
</reference>